<dbReference type="GO" id="GO:1990298">
    <property type="term" value="C:bub1-bub3 complex"/>
    <property type="evidence" value="ECO:0000318"/>
    <property type="project" value="GO_Central"/>
</dbReference>
<dbReference type="GO" id="GO:0007094">
    <property type="term" value="P:mitotic spindle assembly checkpoint signaling"/>
    <property type="evidence" value="ECO:0000318"/>
    <property type="project" value="GO_Central"/>
</dbReference>
<dbReference type="Gramene" id="HORVU.MOREX.r2.2HG0106860.1">
    <property type="protein sequence ID" value="HORVU.MOREX.r2.2HG0106860.1"/>
    <property type="gene ID" value="HORVU.MOREX.r2.2HG0106860"/>
</dbReference>
<dbReference type="InterPro" id="IPR036322">
    <property type="entry name" value="WD40_repeat_dom_sf"/>
</dbReference>
<dbReference type="AlphaFoldDB" id="A0A8I6WI31"/>
<feature type="region of interest" description="Disordered" evidence="4">
    <location>
        <begin position="1"/>
        <end position="25"/>
    </location>
</feature>
<keyword evidence="1 3" id="KW-0853">WD repeat</keyword>
<dbReference type="GO" id="GO:0043130">
    <property type="term" value="F:ubiquitin binding"/>
    <property type="evidence" value="ECO:0000318"/>
    <property type="project" value="GO_Central"/>
</dbReference>
<name>A0A8I6WI31_HORVV</name>
<evidence type="ECO:0000256" key="2">
    <source>
        <dbReference type="ARBA" id="ARBA00022737"/>
    </source>
</evidence>
<dbReference type="Gramene" id="HORVU.MOREX.r3.2HG0129480.1">
    <property type="protein sequence ID" value="HORVU.MOREX.r3.2HG0129480.1"/>
    <property type="gene ID" value="HORVU.MOREX.r3.2HG0129480"/>
</dbReference>
<sequence length="370" mass="40921">MSGPATGQPPVDAGGGGIGLGRELGHPPRDGVSNLRFSKHSDRLLVSSWEKVSSQASRASYFDPLGWNETQTLAAWFDPLGSVPVRAWLCVRVRVRSFQTVRLLDVDATDALVGSFVYKTPVLDCCFYNDDDSGFTVSTDHVVRRLSFRSRRTQRLGTHDGPVGCVEYSDTGQLITGSWDKTIKCWDPRGLTGRQHTLVGTYDQPERVYALSLAGHKLVVATAGGHVNVYDLRDMSKPEQRQSFLDSQTRCVGCYPNKTGFALGTMDGRVAMDFFDQSESSLAKRYIFKCHRLTEDRRTFAYPVNAIAFHRGHGTFATGGCDGFVYTWDGIIRRDYFSSPGTQLALLLCLSARITICSLLHPVTLTKGEK</sequence>
<evidence type="ECO:0000313" key="5">
    <source>
        <dbReference type="EnsemblPlants" id="HORVU.MOREX.r3.2HG0129480.1"/>
    </source>
</evidence>
<dbReference type="EnsemblPlants" id="HORVU.MOREX.r3.2HG0129480.1">
    <property type="protein sequence ID" value="HORVU.MOREX.r3.2HG0129480.1"/>
    <property type="gene ID" value="HORVU.MOREX.r3.2HG0129480"/>
</dbReference>
<evidence type="ECO:0000256" key="3">
    <source>
        <dbReference type="PROSITE-ProRule" id="PRU00221"/>
    </source>
</evidence>
<dbReference type="GO" id="GO:0005654">
    <property type="term" value="C:nucleoplasm"/>
    <property type="evidence" value="ECO:0000318"/>
    <property type="project" value="GO_Central"/>
</dbReference>
<reference evidence="6" key="1">
    <citation type="journal article" date="2012" name="Nature">
        <title>A physical, genetic and functional sequence assembly of the barley genome.</title>
        <authorList>
            <consortium name="The International Barley Genome Sequencing Consortium"/>
            <person name="Mayer K.F."/>
            <person name="Waugh R."/>
            <person name="Brown J.W."/>
            <person name="Schulman A."/>
            <person name="Langridge P."/>
            <person name="Platzer M."/>
            <person name="Fincher G.B."/>
            <person name="Muehlbauer G.J."/>
            <person name="Sato K."/>
            <person name="Close T.J."/>
            <person name="Wise R.P."/>
            <person name="Stein N."/>
        </authorList>
    </citation>
    <scope>NUCLEOTIDE SEQUENCE [LARGE SCALE GENOMIC DNA]</scope>
    <source>
        <strain evidence="6">cv. Morex</strain>
    </source>
</reference>
<keyword evidence="2" id="KW-0677">Repeat</keyword>
<dbReference type="InterPro" id="IPR015943">
    <property type="entry name" value="WD40/YVTN_repeat-like_dom_sf"/>
</dbReference>
<accession>A0A8I6WI31</accession>
<dbReference type="SUPFAM" id="SSF50978">
    <property type="entry name" value="WD40 repeat-like"/>
    <property type="match status" value="1"/>
</dbReference>
<dbReference type="InterPro" id="IPR001680">
    <property type="entry name" value="WD40_rpt"/>
</dbReference>
<evidence type="ECO:0000313" key="6">
    <source>
        <dbReference type="Proteomes" id="UP000011116"/>
    </source>
</evidence>
<dbReference type="GO" id="GO:0000776">
    <property type="term" value="C:kinetochore"/>
    <property type="evidence" value="ECO:0000318"/>
    <property type="project" value="GO_Central"/>
</dbReference>
<evidence type="ECO:0008006" key="7">
    <source>
        <dbReference type="Google" id="ProtNLM"/>
    </source>
</evidence>
<reference evidence="5" key="2">
    <citation type="submission" date="2020-10" db="EMBL/GenBank/DDBJ databases">
        <authorList>
            <person name="Scholz U."/>
            <person name="Mascher M."/>
            <person name="Fiebig A."/>
        </authorList>
    </citation>
    <scope>NUCLEOTIDE SEQUENCE [LARGE SCALE GENOMIC DNA]</scope>
    <source>
        <strain evidence="5">cv. Morex</strain>
    </source>
</reference>
<dbReference type="PANTHER" id="PTHR10971">
    <property type="entry name" value="MRNA EXPORT FACTOR AND BUB3"/>
    <property type="match status" value="1"/>
</dbReference>
<dbReference type="SMART" id="SM00320">
    <property type="entry name" value="WD40"/>
    <property type="match status" value="4"/>
</dbReference>
<feature type="repeat" description="WD" evidence="3">
    <location>
        <begin position="156"/>
        <end position="187"/>
    </location>
</feature>
<organism evidence="5 6">
    <name type="scientific">Hordeum vulgare subsp. vulgare</name>
    <name type="common">Domesticated barley</name>
    <dbReference type="NCBI Taxonomy" id="112509"/>
    <lineage>
        <taxon>Eukaryota</taxon>
        <taxon>Viridiplantae</taxon>
        <taxon>Streptophyta</taxon>
        <taxon>Embryophyta</taxon>
        <taxon>Tracheophyta</taxon>
        <taxon>Spermatophyta</taxon>
        <taxon>Magnoliopsida</taxon>
        <taxon>Liliopsida</taxon>
        <taxon>Poales</taxon>
        <taxon>Poaceae</taxon>
        <taxon>BOP clade</taxon>
        <taxon>Pooideae</taxon>
        <taxon>Triticodae</taxon>
        <taxon>Triticeae</taxon>
        <taxon>Hordeinae</taxon>
        <taxon>Hordeum</taxon>
    </lineage>
</organism>
<dbReference type="PROSITE" id="PS50082">
    <property type="entry name" value="WD_REPEATS_2"/>
    <property type="match status" value="1"/>
</dbReference>
<dbReference type="Gene3D" id="2.130.10.10">
    <property type="entry name" value="YVTN repeat-like/Quinoprotein amine dehydrogenase"/>
    <property type="match status" value="1"/>
</dbReference>
<keyword evidence="6" id="KW-1185">Reference proteome</keyword>
<dbReference type="Pfam" id="PF00400">
    <property type="entry name" value="WD40"/>
    <property type="match status" value="2"/>
</dbReference>
<dbReference type="Proteomes" id="UP000011116">
    <property type="component" value="Chromosome 2H"/>
</dbReference>
<evidence type="ECO:0000256" key="4">
    <source>
        <dbReference type="SAM" id="MobiDB-lite"/>
    </source>
</evidence>
<proteinExistence type="predicted"/>
<protein>
    <recommendedName>
        <fullName evidence="7">Mitotic checkpoint protein BUB3</fullName>
    </recommendedName>
</protein>
<feature type="compositionally biased region" description="Gly residues" evidence="4">
    <location>
        <begin position="13"/>
        <end position="22"/>
    </location>
</feature>
<evidence type="ECO:0000256" key="1">
    <source>
        <dbReference type="ARBA" id="ARBA00022574"/>
    </source>
</evidence>
<dbReference type="SMR" id="A0A8I6WI31"/>
<reference evidence="5" key="3">
    <citation type="submission" date="2022-01" db="UniProtKB">
        <authorList>
            <consortium name="EnsemblPlants"/>
        </authorList>
    </citation>
    <scope>IDENTIFICATION</scope>
    <source>
        <strain evidence="5">subsp. vulgare</strain>
    </source>
</reference>
<dbReference type="GO" id="GO:0009524">
    <property type="term" value="C:phragmoplast"/>
    <property type="evidence" value="ECO:0000318"/>
    <property type="project" value="GO_Central"/>
</dbReference>